<dbReference type="Pfam" id="PF13591">
    <property type="entry name" value="MerR_2"/>
    <property type="match status" value="1"/>
</dbReference>
<evidence type="ECO:0000313" key="2">
    <source>
        <dbReference type="Proteomes" id="UP000621516"/>
    </source>
</evidence>
<name>A0A8J6Q0H1_9FLAO</name>
<gene>
    <name evidence="1" type="ORF">ICJ85_02260</name>
</gene>
<proteinExistence type="predicted"/>
<organism evidence="1 2">
    <name type="scientific">Aestuariibaculum marinum</name>
    <dbReference type="NCBI Taxonomy" id="2683592"/>
    <lineage>
        <taxon>Bacteria</taxon>
        <taxon>Pseudomonadati</taxon>
        <taxon>Bacteroidota</taxon>
        <taxon>Flavobacteriia</taxon>
        <taxon>Flavobacteriales</taxon>
        <taxon>Flavobacteriaceae</taxon>
    </lineage>
</organism>
<keyword evidence="2" id="KW-1185">Reference proteome</keyword>
<comment type="caution">
    <text evidence="1">The sequence shown here is derived from an EMBL/GenBank/DDBJ whole genome shotgun (WGS) entry which is preliminary data.</text>
</comment>
<dbReference type="Proteomes" id="UP000621516">
    <property type="component" value="Unassembled WGS sequence"/>
</dbReference>
<dbReference type="RefSeq" id="WP_188222141.1">
    <property type="nucleotide sequence ID" value="NZ_JACVXD010000001.1"/>
</dbReference>
<dbReference type="Gene3D" id="1.10.1660.10">
    <property type="match status" value="1"/>
</dbReference>
<accession>A0A8J6Q0H1</accession>
<dbReference type="AlphaFoldDB" id="A0A8J6Q0H1"/>
<dbReference type="EMBL" id="JACVXD010000001">
    <property type="protein sequence ID" value="MBD0822834.1"/>
    <property type="molecule type" value="Genomic_DNA"/>
</dbReference>
<reference evidence="1 2" key="1">
    <citation type="journal article" date="2018" name="J. Microbiol.">
        <title>Aestuariibaculum marinum sp. nov., a marine bacterium isolated from seawater in South Korea.</title>
        <authorList>
            <person name="Choi J."/>
            <person name="Lee D."/>
            <person name="Jang J.H."/>
            <person name="Cha S."/>
            <person name="Seo T."/>
        </authorList>
    </citation>
    <scope>NUCLEOTIDE SEQUENCE [LARGE SCALE GENOMIC DNA]</scope>
    <source>
        <strain evidence="1 2">IP7</strain>
    </source>
</reference>
<sequence length="98" mass="11714">METTDLISVQLICKYYKIPEDFINRLQEFELIELRADANEVFIHKTQLKKVEKMARLHYDLEINMEGIDAISNLLDQVSSLRKEIISLHNRLRLYEDF</sequence>
<evidence type="ECO:0000313" key="1">
    <source>
        <dbReference type="EMBL" id="MBD0822834.1"/>
    </source>
</evidence>
<protein>
    <submittedName>
        <fullName evidence="1">Chaperone modulator CbpM</fullName>
    </submittedName>
</protein>